<reference evidence="3 4" key="1">
    <citation type="journal article" name="Sci. Rep.">
        <title>Telomere-to-telomere assembled and centromere annotated genomes of the two main subspecies of the button mushroom Agaricus bisporus reveal especially polymorphic chromosome ends.</title>
        <authorList>
            <person name="Sonnenberg A.S.M."/>
            <person name="Sedaghat-Telgerd N."/>
            <person name="Lavrijssen B."/>
            <person name="Ohm R.A."/>
            <person name="Hendrickx P.M."/>
            <person name="Scholtmeijer K."/>
            <person name="Baars J.J.P."/>
            <person name="van Peer A."/>
        </authorList>
    </citation>
    <scope>NUCLEOTIDE SEQUENCE [LARGE SCALE GENOMIC DNA]</scope>
    <source>
        <strain evidence="3 4">H119_p4</strain>
    </source>
</reference>
<feature type="domain" description="DUF6533" evidence="2">
    <location>
        <begin position="19"/>
        <end position="64"/>
    </location>
</feature>
<evidence type="ECO:0000259" key="2">
    <source>
        <dbReference type="Pfam" id="PF20151"/>
    </source>
</evidence>
<feature type="transmembrane region" description="Helical" evidence="1">
    <location>
        <begin position="210"/>
        <end position="228"/>
    </location>
</feature>
<dbReference type="Proteomes" id="UP000629468">
    <property type="component" value="Unassembled WGS sequence"/>
</dbReference>
<accession>A0A8H7C1L8</accession>
<keyword evidence="1" id="KW-0812">Transmembrane</keyword>
<evidence type="ECO:0000313" key="4">
    <source>
        <dbReference type="Proteomes" id="UP000629468"/>
    </source>
</evidence>
<dbReference type="Pfam" id="PF20151">
    <property type="entry name" value="DUF6533"/>
    <property type="match status" value="1"/>
</dbReference>
<keyword evidence="1" id="KW-0472">Membrane</keyword>
<keyword evidence="1" id="KW-1133">Transmembrane helix</keyword>
<sequence length="337" mass="38047">MPQYPSVVDDASGALLTNYIGVASFTALVWDHIDTFVEEVEYIWKGKKGIFIYLFLFNRYFTPLNFIINLHAFISPVWTAEVRLTFTSSLGSQSESLTVSFSTHLGVWPLHKTYITIILSLILIIETIVNLWLIIFAHRVIHNPKSGVTSCSNVFDNEKPGIAVLGPASAWIPLMYDTVVFALTLYRTVPPLRNATNTSTIIRRLFEDGLLYYTVILAVTLVLTTMLIKSPEGIRQIAAQTEQLITVAMMSRITLNLRKAARQRHTRFLNSSEETPKSGFWLYRFLPALRSGGDNSWLSATHMQLNPSTIDGAVSDLRINNEFQQAHNRAQRSSFDV</sequence>
<dbReference type="AlphaFoldDB" id="A0A8H7C1L8"/>
<organism evidence="3 4">
    <name type="scientific">Agaricus bisporus var. burnettii</name>
    <dbReference type="NCBI Taxonomy" id="192524"/>
    <lineage>
        <taxon>Eukaryota</taxon>
        <taxon>Fungi</taxon>
        <taxon>Dikarya</taxon>
        <taxon>Basidiomycota</taxon>
        <taxon>Agaricomycotina</taxon>
        <taxon>Agaricomycetes</taxon>
        <taxon>Agaricomycetidae</taxon>
        <taxon>Agaricales</taxon>
        <taxon>Agaricineae</taxon>
        <taxon>Agaricaceae</taxon>
        <taxon>Agaricus</taxon>
    </lineage>
</organism>
<comment type="caution">
    <text evidence="3">The sequence shown here is derived from an EMBL/GenBank/DDBJ whole genome shotgun (WGS) entry which is preliminary data.</text>
</comment>
<feature type="transmembrane region" description="Helical" evidence="1">
    <location>
        <begin position="12"/>
        <end position="30"/>
    </location>
</feature>
<feature type="transmembrane region" description="Helical" evidence="1">
    <location>
        <begin position="114"/>
        <end position="136"/>
    </location>
</feature>
<feature type="transmembrane region" description="Helical" evidence="1">
    <location>
        <begin position="50"/>
        <end position="74"/>
    </location>
</feature>
<dbReference type="InterPro" id="IPR045340">
    <property type="entry name" value="DUF6533"/>
</dbReference>
<evidence type="ECO:0000313" key="3">
    <source>
        <dbReference type="EMBL" id="KAF7760642.1"/>
    </source>
</evidence>
<proteinExistence type="predicted"/>
<name>A0A8H7C1L8_AGABI</name>
<dbReference type="EMBL" id="JABXXO010000014">
    <property type="protein sequence ID" value="KAF7760642.1"/>
    <property type="molecule type" value="Genomic_DNA"/>
</dbReference>
<evidence type="ECO:0000256" key="1">
    <source>
        <dbReference type="SAM" id="Phobius"/>
    </source>
</evidence>
<protein>
    <recommendedName>
        <fullName evidence="2">DUF6533 domain-containing protein</fullName>
    </recommendedName>
</protein>
<gene>
    <name evidence="3" type="ORF">Agabi119p4_10051</name>
</gene>